<reference evidence="1 2" key="1">
    <citation type="journal article" date="2015" name="Proc. Natl. Acad. Sci. U.S.A.">
        <title>The resurrection genome of Boea hygrometrica: A blueprint for survival of dehydration.</title>
        <authorList>
            <person name="Xiao L."/>
            <person name="Yang G."/>
            <person name="Zhang L."/>
            <person name="Yang X."/>
            <person name="Zhao S."/>
            <person name="Ji Z."/>
            <person name="Zhou Q."/>
            <person name="Hu M."/>
            <person name="Wang Y."/>
            <person name="Chen M."/>
            <person name="Xu Y."/>
            <person name="Jin H."/>
            <person name="Xiao X."/>
            <person name="Hu G."/>
            <person name="Bao F."/>
            <person name="Hu Y."/>
            <person name="Wan P."/>
            <person name="Li L."/>
            <person name="Deng X."/>
            <person name="Kuang T."/>
            <person name="Xiang C."/>
            <person name="Zhu J.K."/>
            <person name="Oliver M.J."/>
            <person name="He Y."/>
        </authorList>
    </citation>
    <scope>NUCLEOTIDE SEQUENCE [LARGE SCALE GENOMIC DNA]</scope>
    <source>
        <strain evidence="2">cv. XS01</strain>
    </source>
</reference>
<keyword evidence="2" id="KW-1185">Reference proteome</keyword>
<dbReference type="EMBL" id="KQ988342">
    <property type="protein sequence ID" value="KZV56131.1"/>
    <property type="molecule type" value="Genomic_DNA"/>
</dbReference>
<dbReference type="AlphaFoldDB" id="A0A2Z7D9P6"/>
<accession>A0A2Z7D9P6</accession>
<gene>
    <name evidence="1" type="ORF">F511_20405</name>
</gene>
<evidence type="ECO:0000313" key="2">
    <source>
        <dbReference type="Proteomes" id="UP000250235"/>
    </source>
</evidence>
<organism evidence="1 2">
    <name type="scientific">Dorcoceras hygrometricum</name>
    <dbReference type="NCBI Taxonomy" id="472368"/>
    <lineage>
        <taxon>Eukaryota</taxon>
        <taxon>Viridiplantae</taxon>
        <taxon>Streptophyta</taxon>
        <taxon>Embryophyta</taxon>
        <taxon>Tracheophyta</taxon>
        <taxon>Spermatophyta</taxon>
        <taxon>Magnoliopsida</taxon>
        <taxon>eudicotyledons</taxon>
        <taxon>Gunneridae</taxon>
        <taxon>Pentapetalae</taxon>
        <taxon>asterids</taxon>
        <taxon>lamiids</taxon>
        <taxon>Lamiales</taxon>
        <taxon>Gesneriaceae</taxon>
        <taxon>Didymocarpoideae</taxon>
        <taxon>Trichosporeae</taxon>
        <taxon>Loxocarpinae</taxon>
        <taxon>Dorcoceras</taxon>
    </lineage>
</organism>
<proteinExistence type="predicted"/>
<dbReference type="Proteomes" id="UP000250235">
    <property type="component" value="Unassembled WGS sequence"/>
</dbReference>
<name>A0A2Z7D9P6_9LAMI</name>
<sequence>MAATRSESKIEVLEKAVNNFQGNTIVALVMVAAGSRRTIVRVIEEATRVWFEEPVADEKRRRLVKWKRYVLRIASGTSSEGFVALFIQSRDIYCSRRLVILRTAAVGLYIEGLIDT</sequence>
<protein>
    <submittedName>
        <fullName evidence="1">Uncharacterized protein</fullName>
    </submittedName>
</protein>
<evidence type="ECO:0000313" key="1">
    <source>
        <dbReference type="EMBL" id="KZV56131.1"/>
    </source>
</evidence>